<evidence type="ECO:0000313" key="9">
    <source>
        <dbReference type="Proteomes" id="UP000241890"/>
    </source>
</evidence>
<dbReference type="OrthoDB" id="6036at2759"/>
<dbReference type="PRINTS" id="PR00405">
    <property type="entry name" value="REVINTRACTNG"/>
</dbReference>
<feature type="compositionally biased region" description="Low complexity" evidence="6">
    <location>
        <begin position="369"/>
        <end position="380"/>
    </location>
</feature>
<feature type="compositionally biased region" description="Polar residues" evidence="6">
    <location>
        <begin position="544"/>
        <end position="554"/>
    </location>
</feature>
<dbReference type="GO" id="GO:0005096">
    <property type="term" value="F:GTPase activator activity"/>
    <property type="evidence" value="ECO:0007669"/>
    <property type="project" value="InterPro"/>
</dbReference>
<dbReference type="PANTHER" id="PTHR46134">
    <property type="entry name" value="DRONGO, ISOFORM F"/>
    <property type="match status" value="1"/>
</dbReference>
<organism evidence="8 9">
    <name type="scientific">Hondaea fermentalgiana</name>
    <dbReference type="NCBI Taxonomy" id="2315210"/>
    <lineage>
        <taxon>Eukaryota</taxon>
        <taxon>Sar</taxon>
        <taxon>Stramenopiles</taxon>
        <taxon>Bigyra</taxon>
        <taxon>Labyrinthulomycetes</taxon>
        <taxon>Thraustochytrida</taxon>
        <taxon>Thraustochytriidae</taxon>
        <taxon>Hondaea</taxon>
    </lineage>
</organism>
<dbReference type="AlphaFoldDB" id="A0A2R5G9H9"/>
<dbReference type="InterPro" id="IPR037278">
    <property type="entry name" value="ARFGAP/RecO"/>
</dbReference>
<feature type="compositionally biased region" description="Low complexity" evidence="6">
    <location>
        <begin position="627"/>
        <end position="669"/>
    </location>
</feature>
<evidence type="ECO:0000256" key="6">
    <source>
        <dbReference type="SAM" id="MobiDB-lite"/>
    </source>
</evidence>
<keyword evidence="4" id="KW-0862">Zinc</keyword>
<dbReference type="InParanoid" id="A0A2R5G9H9"/>
<evidence type="ECO:0000256" key="1">
    <source>
        <dbReference type="ARBA" id="ARBA00022723"/>
    </source>
</evidence>
<sequence>MADDRNVKILRGMQRKSKANKLCFECGERGPSYICLNFNTFVCTSCSGILREFSYRVKGISMSTFTDEEMQSIRNGGNAIARKIWLAKYKEKDFPEPTPGQRDRIRKFIMYKYQDRRWCKSSGGKKKAAAAESSSEEDSSSSSDSTDSEEERRRAEAKARKKAAKKAAKKEKKKLKKRKSKTAGDEDSSSSDSDVETGFSAPPPTRNINEIMPNAPRLVVGDAAPKKSAPVDDMFGFDLYSSGPSAPVSRPHMTQPSAPFGQGNGASASAGVHESNDDDDWGDFSSPQAFNPGQPDAFHNSTQPPSAQMESFPSQLQQHQQHLQQPQGQSGPSDGFGASQMASTSSQNTAMGQGATSLDDPFAALSFETTSSTAPSDSASGLQAGTHQYQGGDPHVMQNGIATGSFEAHPGAQQQPFQRQTSNDALGGFQNMQETQSQAPPQYPPFQHQQQYQQHPQQQLPSQQYSNDINTHNDSTSGQMQGPSSSFPNPQHQLYQQHQHQQPQQQPQHQDKSSLEGFQGMQPSYPGTQPQQHQSADGGDFGNFQGSSQTFSNMQQPSSTQQPSVSGTQPQQQQSSDDGGFGDFGDFQGSAQPFSSMQQPSSTQQPSFPNTQPQQKQSSDDGDFGDFGDFQSSSQTFPSMQQPSSSQQSSFSGTQPQQYQQPQPYQQQQHTGANGNSDADFGDFEGSSQSFPVQQPGQGAQLQQQGSFSSGGSAAQDPFGQFQGSRGSQDPFASLSSTSGQQVPQVSNPYAQASQQASQQAPSQEKEEAEGNPFDLF</sequence>
<feature type="domain" description="Arf-GAP" evidence="7">
    <location>
        <begin position="4"/>
        <end position="126"/>
    </location>
</feature>
<evidence type="ECO:0000256" key="4">
    <source>
        <dbReference type="ARBA" id="ARBA00022833"/>
    </source>
</evidence>
<evidence type="ECO:0000256" key="3">
    <source>
        <dbReference type="ARBA" id="ARBA00022771"/>
    </source>
</evidence>
<dbReference type="GO" id="GO:0016020">
    <property type="term" value="C:membrane"/>
    <property type="evidence" value="ECO:0007669"/>
    <property type="project" value="TreeGrafter"/>
</dbReference>
<evidence type="ECO:0000313" key="8">
    <source>
        <dbReference type="EMBL" id="GBG26418.1"/>
    </source>
</evidence>
<protein>
    <submittedName>
        <fullName evidence="8">Arf-GAP with GTPase, ANK repeat and PH domain-containing protein 2</fullName>
    </submittedName>
</protein>
<dbReference type="PROSITE" id="PS50115">
    <property type="entry name" value="ARFGAP"/>
    <property type="match status" value="1"/>
</dbReference>
<feature type="compositionally biased region" description="Low complexity" evidence="6">
    <location>
        <begin position="488"/>
        <end position="508"/>
    </location>
</feature>
<dbReference type="Proteomes" id="UP000241890">
    <property type="component" value="Unassembled WGS sequence"/>
</dbReference>
<feature type="compositionally biased region" description="Polar residues" evidence="6">
    <location>
        <begin position="734"/>
        <end position="750"/>
    </location>
</feature>
<keyword evidence="3 5" id="KW-0863">Zinc-finger</keyword>
<feature type="compositionally biased region" description="Acidic residues" evidence="6">
    <location>
        <begin position="185"/>
        <end position="195"/>
    </location>
</feature>
<feature type="region of interest" description="Disordered" evidence="6">
    <location>
        <begin position="129"/>
        <end position="777"/>
    </location>
</feature>
<feature type="compositionally biased region" description="Basic residues" evidence="6">
    <location>
        <begin position="159"/>
        <end position="181"/>
    </location>
</feature>
<accession>A0A2R5G9H9</accession>
<comment type="caution">
    <text evidence="8">The sequence shown here is derived from an EMBL/GenBank/DDBJ whole genome shotgun (WGS) entry which is preliminary data.</text>
</comment>
<evidence type="ECO:0000256" key="5">
    <source>
        <dbReference type="PROSITE-ProRule" id="PRU00288"/>
    </source>
</evidence>
<dbReference type="SMART" id="SM00105">
    <property type="entry name" value="ArfGap"/>
    <property type="match status" value="1"/>
</dbReference>
<dbReference type="Gene3D" id="1.10.220.150">
    <property type="entry name" value="Arf GTPase activating protein"/>
    <property type="match status" value="1"/>
</dbReference>
<gene>
    <name evidence="8" type="ORF">FCC1311_026392</name>
</gene>
<feature type="compositionally biased region" description="Low complexity" evidence="6">
    <location>
        <begin position="694"/>
        <end position="716"/>
    </location>
</feature>
<keyword evidence="2" id="KW-0677">Repeat</keyword>
<proteinExistence type="predicted"/>
<feature type="compositionally biased region" description="Low complexity" evidence="6">
    <location>
        <begin position="751"/>
        <end position="763"/>
    </location>
</feature>
<keyword evidence="9" id="KW-1185">Reference proteome</keyword>
<dbReference type="GO" id="GO:0008270">
    <property type="term" value="F:zinc ion binding"/>
    <property type="evidence" value="ECO:0007669"/>
    <property type="project" value="UniProtKB-KW"/>
</dbReference>
<feature type="compositionally biased region" description="Low complexity" evidence="6">
    <location>
        <begin position="445"/>
        <end position="465"/>
    </location>
</feature>
<name>A0A2R5G9H9_9STRA</name>
<feature type="compositionally biased region" description="Polar residues" evidence="6">
    <location>
        <begin position="521"/>
        <end position="535"/>
    </location>
</feature>
<feature type="compositionally biased region" description="Polar residues" evidence="6">
    <location>
        <begin position="340"/>
        <end position="356"/>
    </location>
</feature>
<feature type="compositionally biased region" description="Polar residues" evidence="6">
    <location>
        <begin position="466"/>
        <end position="487"/>
    </location>
</feature>
<evidence type="ECO:0000256" key="2">
    <source>
        <dbReference type="ARBA" id="ARBA00022737"/>
    </source>
</evidence>
<dbReference type="PANTHER" id="PTHR46134:SF3">
    <property type="entry name" value="ARFGAP WITH FG REPEATS 1"/>
    <property type="match status" value="1"/>
</dbReference>
<dbReference type="InterPro" id="IPR001164">
    <property type="entry name" value="ArfGAP_dom"/>
</dbReference>
<dbReference type="InterPro" id="IPR038508">
    <property type="entry name" value="ArfGAP_dom_sf"/>
</dbReference>
<feature type="compositionally biased region" description="Polar residues" evidence="6">
    <location>
        <begin position="412"/>
        <end position="437"/>
    </location>
</feature>
<reference evidence="8 9" key="1">
    <citation type="submission" date="2017-12" db="EMBL/GenBank/DDBJ databases">
        <title>Sequencing, de novo assembly and annotation of complete genome of a new Thraustochytrid species, strain FCC1311.</title>
        <authorList>
            <person name="Sedici K."/>
            <person name="Godart F."/>
            <person name="Aiese Cigliano R."/>
            <person name="Sanseverino W."/>
            <person name="Barakat M."/>
            <person name="Ortet P."/>
            <person name="Marechal E."/>
            <person name="Cagnac O."/>
            <person name="Amato A."/>
        </authorList>
    </citation>
    <scope>NUCLEOTIDE SEQUENCE [LARGE SCALE GENOMIC DNA]</scope>
</reference>
<dbReference type="EMBL" id="BEYU01000020">
    <property type="protein sequence ID" value="GBG26418.1"/>
    <property type="molecule type" value="Genomic_DNA"/>
</dbReference>
<dbReference type="SUPFAM" id="SSF57863">
    <property type="entry name" value="ArfGap/RecO-like zinc finger"/>
    <property type="match status" value="1"/>
</dbReference>
<keyword evidence="1" id="KW-0479">Metal-binding</keyword>
<dbReference type="InterPro" id="IPR052248">
    <property type="entry name" value="Arf-GAP_FG-repeat_protein"/>
</dbReference>
<feature type="compositionally biased region" description="Low complexity" evidence="6">
    <location>
        <begin position="555"/>
        <end position="617"/>
    </location>
</feature>
<dbReference type="Pfam" id="PF01412">
    <property type="entry name" value="ArfGap"/>
    <property type="match status" value="1"/>
</dbReference>
<feature type="compositionally biased region" description="Polar residues" evidence="6">
    <location>
        <begin position="299"/>
        <end position="312"/>
    </location>
</feature>
<dbReference type="CDD" id="cd08838">
    <property type="entry name" value="ArfGap_AGFG"/>
    <property type="match status" value="1"/>
</dbReference>
<evidence type="ECO:0000259" key="7">
    <source>
        <dbReference type="PROSITE" id="PS50115"/>
    </source>
</evidence>
<feature type="compositionally biased region" description="Low complexity" evidence="6">
    <location>
        <begin position="313"/>
        <end position="331"/>
    </location>
</feature>
<dbReference type="GO" id="GO:0005737">
    <property type="term" value="C:cytoplasm"/>
    <property type="evidence" value="ECO:0007669"/>
    <property type="project" value="TreeGrafter"/>
</dbReference>